<dbReference type="CDD" id="cd00266">
    <property type="entry name" value="MADS_SRF_like"/>
    <property type="match status" value="1"/>
</dbReference>
<keyword evidence="4" id="KW-0804">Transcription</keyword>
<dbReference type="EMBL" id="CM007904">
    <property type="protein sequence ID" value="OTF95093.1"/>
    <property type="molecule type" value="Genomic_DNA"/>
</dbReference>
<dbReference type="EMBL" id="MNCJ02000129">
    <property type="protein sequence ID" value="KAF5824175.1"/>
    <property type="molecule type" value="Genomic_DNA"/>
</dbReference>
<dbReference type="PROSITE" id="PS50066">
    <property type="entry name" value="MADS_BOX_2"/>
    <property type="match status" value="1"/>
</dbReference>
<evidence type="ECO:0000256" key="3">
    <source>
        <dbReference type="ARBA" id="ARBA00023125"/>
    </source>
</evidence>
<reference evidence="8" key="2">
    <citation type="submission" date="2017-02" db="EMBL/GenBank/DDBJ databases">
        <title>Sunflower complete genome.</title>
        <authorList>
            <person name="Langlade N."/>
            <person name="Munos S."/>
        </authorList>
    </citation>
    <scope>NUCLEOTIDE SEQUENCE [LARGE SCALE GENOMIC DNA]</scope>
    <source>
        <tissue evidence="8">Leaves</tissue>
    </source>
</reference>
<protein>
    <submittedName>
        <fullName evidence="8">Putative transcription factor, MADS-box</fullName>
    </submittedName>
    <submittedName>
        <fullName evidence="7">Transcription factor MADS-type1 family</fullName>
    </submittedName>
</protein>
<reference evidence="7 9" key="1">
    <citation type="journal article" date="2017" name="Nature">
        <title>The sunflower genome provides insights into oil metabolism, flowering and Asterid evolution.</title>
        <authorList>
            <person name="Badouin H."/>
            <person name="Gouzy J."/>
            <person name="Grassa C.J."/>
            <person name="Murat F."/>
            <person name="Staton S.E."/>
            <person name="Cottret L."/>
            <person name="Lelandais-Briere C."/>
            <person name="Owens G.L."/>
            <person name="Carrere S."/>
            <person name="Mayjonade B."/>
            <person name="Legrand L."/>
            <person name="Gill N."/>
            <person name="Kane N.C."/>
            <person name="Bowers J.E."/>
            <person name="Hubner S."/>
            <person name="Bellec A."/>
            <person name="Berard A."/>
            <person name="Berges H."/>
            <person name="Blanchet N."/>
            <person name="Boniface M.C."/>
            <person name="Brunel D."/>
            <person name="Catrice O."/>
            <person name="Chaidir N."/>
            <person name="Claudel C."/>
            <person name="Donnadieu C."/>
            <person name="Faraut T."/>
            <person name="Fievet G."/>
            <person name="Helmstetter N."/>
            <person name="King M."/>
            <person name="Knapp S.J."/>
            <person name="Lai Z."/>
            <person name="Le Paslier M.C."/>
            <person name="Lippi Y."/>
            <person name="Lorenzon L."/>
            <person name="Mandel J.R."/>
            <person name="Marage G."/>
            <person name="Marchand G."/>
            <person name="Marquand E."/>
            <person name="Bret-Mestries E."/>
            <person name="Morien E."/>
            <person name="Nambeesan S."/>
            <person name="Nguyen T."/>
            <person name="Pegot-Espagnet P."/>
            <person name="Pouilly N."/>
            <person name="Raftis F."/>
            <person name="Sallet E."/>
            <person name="Schiex T."/>
            <person name="Thomas J."/>
            <person name="Vandecasteele C."/>
            <person name="Vares D."/>
            <person name="Vear F."/>
            <person name="Vautrin S."/>
            <person name="Crespi M."/>
            <person name="Mangin B."/>
            <person name="Burke J.M."/>
            <person name="Salse J."/>
            <person name="Munos S."/>
            <person name="Vincourt P."/>
            <person name="Rieseberg L.H."/>
            <person name="Langlade N.B."/>
        </authorList>
    </citation>
    <scope>NUCLEOTIDE SEQUENCE [LARGE SCALE GENOMIC DNA]</scope>
    <source>
        <strain evidence="9">cv. SF193</strain>
        <tissue evidence="7">Leaves</tissue>
    </source>
</reference>
<dbReference type="GO" id="GO:0046983">
    <property type="term" value="F:protein dimerization activity"/>
    <property type="evidence" value="ECO:0007669"/>
    <property type="project" value="InterPro"/>
</dbReference>
<dbReference type="GO" id="GO:0045944">
    <property type="term" value="P:positive regulation of transcription by RNA polymerase II"/>
    <property type="evidence" value="ECO:0007669"/>
    <property type="project" value="InterPro"/>
</dbReference>
<dbReference type="SUPFAM" id="SSF55455">
    <property type="entry name" value="SRF-like"/>
    <property type="match status" value="1"/>
</dbReference>
<dbReference type="PANTHER" id="PTHR11945:SF387">
    <property type="entry name" value="AGAMOUS-LIKE MADS-BOX PROTEIN AGL80"/>
    <property type="match status" value="1"/>
</dbReference>
<proteinExistence type="predicted"/>
<dbReference type="Proteomes" id="UP000215914">
    <property type="component" value="Chromosome 15"/>
</dbReference>
<dbReference type="Gene3D" id="3.40.1810.10">
    <property type="entry name" value="Transcription factor, MADS-box"/>
    <property type="match status" value="1"/>
</dbReference>
<organism evidence="8 9">
    <name type="scientific">Helianthus annuus</name>
    <name type="common">Common sunflower</name>
    <dbReference type="NCBI Taxonomy" id="4232"/>
    <lineage>
        <taxon>Eukaryota</taxon>
        <taxon>Viridiplantae</taxon>
        <taxon>Streptophyta</taxon>
        <taxon>Embryophyta</taxon>
        <taxon>Tracheophyta</taxon>
        <taxon>Spermatophyta</taxon>
        <taxon>Magnoliopsida</taxon>
        <taxon>eudicotyledons</taxon>
        <taxon>Gunneridae</taxon>
        <taxon>Pentapetalae</taxon>
        <taxon>asterids</taxon>
        <taxon>campanulids</taxon>
        <taxon>Asterales</taxon>
        <taxon>Asteraceae</taxon>
        <taxon>Asteroideae</taxon>
        <taxon>Heliantheae alliance</taxon>
        <taxon>Heliantheae</taxon>
        <taxon>Helianthus</taxon>
    </lineage>
</organism>
<evidence type="ECO:0000256" key="5">
    <source>
        <dbReference type="ARBA" id="ARBA00023242"/>
    </source>
</evidence>
<evidence type="ECO:0000313" key="8">
    <source>
        <dbReference type="EMBL" id="OTF95093.1"/>
    </source>
</evidence>
<dbReference type="OMA" id="HALMCIV"/>
<dbReference type="GO" id="GO:0005634">
    <property type="term" value="C:nucleus"/>
    <property type="evidence" value="ECO:0007669"/>
    <property type="project" value="UniProtKB-SubCell"/>
</dbReference>
<dbReference type="InterPro" id="IPR033897">
    <property type="entry name" value="SRF-like_MADS-box"/>
</dbReference>
<evidence type="ECO:0000313" key="7">
    <source>
        <dbReference type="EMBL" id="KAF5824175.1"/>
    </source>
</evidence>
<evidence type="ECO:0000256" key="2">
    <source>
        <dbReference type="ARBA" id="ARBA00023015"/>
    </source>
</evidence>
<dbReference type="InParanoid" id="A0A251S8M6"/>
<dbReference type="OrthoDB" id="1063684at2759"/>
<dbReference type="PANTHER" id="PTHR11945">
    <property type="entry name" value="MADS BOX PROTEIN"/>
    <property type="match status" value="1"/>
</dbReference>
<dbReference type="Pfam" id="PF00319">
    <property type="entry name" value="SRF-TF"/>
    <property type="match status" value="1"/>
</dbReference>
<comment type="subcellular location">
    <subcellularLocation>
        <location evidence="1">Nucleus</location>
    </subcellularLocation>
</comment>
<dbReference type="PRINTS" id="PR00404">
    <property type="entry name" value="MADSDOMAIN"/>
</dbReference>
<keyword evidence="3" id="KW-0238">DNA-binding</keyword>
<accession>A0A251S8M6</accession>
<keyword evidence="9" id="KW-1185">Reference proteome</keyword>
<sequence>MPRSKVKLAFIENKKARKSSFMKRKECLKNKLKELCTLCGIKACTIIYSSYEPGLEVWPEDNTAFQNVLNAFLTKLPMERNKFMSNQDSYVKERISKAEGQIKKQIVTTRDFVKVNMMSECLSGKVSLAGLNSKDLNNLRSFAGHKLPEIEERIKVLKSDAPASQLHFINSIIVNGYNCLTINN</sequence>
<dbReference type="SMART" id="SM00432">
    <property type="entry name" value="MADS"/>
    <property type="match status" value="1"/>
</dbReference>
<name>A0A251S8M6_HELAN</name>
<dbReference type="GO" id="GO:0000981">
    <property type="term" value="F:DNA-binding transcription factor activity, RNA polymerase II-specific"/>
    <property type="evidence" value="ECO:0000318"/>
    <property type="project" value="GO_Central"/>
</dbReference>
<dbReference type="InterPro" id="IPR002100">
    <property type="entry name" value="TF_MADSbox"/>
</dbReference>
<reference evidence="7" key="3">
    <citation type="submission" date="2020-06" db="EMBL/GenBank/DDBJ databases">
        <title>Helianthus annuus Genome sequencing and assembly Release 2.</title>
        <authorList>
            <person name="Gouzy J."/>
            <person name="Langlade N."/>
            <person name="Munos S."/>
        </authorList>
    </citation>
    <scope>NUCLEOTIDE SEQUENCE</scope>
    <source>
        <tissue evidence="7">Leaves</tissue>
    </source>
</reference>
<dbReference type="GO" id="GO:0006357">
    <property type="term" value="P:regulation of transcription by RNA polymerase II"/>
    <property type="evidence" value="ECO:0000318"/>
    <property type="project" value="GO_Central"/>
</dbReference>
<dbReference type="GO" id="GO:0000978">
    <property type="term" value="F:RNA polymerase II cis-regulatory region sequence-specific DNA binding"/>
    <property type="evidence" value="ECO:0000318"/>
    <property type="project" value="GO_Central"/>
</dbReference>
<gene>
    <name evidence="8" type="ORF">HannXRQ_Chr15g0479251</name>
    <name evidence="7" type="ORF">HanXRQr2_Chr00c129g0833981</name>
</gene>
<evidence type="ECO:0000313" key="9">
    <source>
        <dbReference type="Proteomes" id="UP000215914"/>
    </source>
</evidence>
<feature type="domain" description="MADS-box" evidence="6">
    <location>
        <begin position="1"/>
        <end position="50"/>
    </location>
</feature>
<evidence type="ECO:0000256" key="1">
    <source>
        <dbReference type="ARBA" id="ARBA00004123"/>
    </source>
</evidence>
<evidence type="ECO:0000259" key="6">
    <source>
        <dbReference type="PROSITE" id="PS50066"/>
    </source>
</evidence>
<dbReference type="AlphaFoldDB" id="A0A251S8M6"/>
<dbReference type="InterPro" id="IPR036879">
    <property type="entry name" value="TF_MADSbox_sf"/>
</dbReference>
<keyword evidence="5" id="KW-0539">Nucleus</keyword>
<keyword evidence="2" id="KW-0805">Transcription regulation</keyword>
<evidence type="ECO:0000256" key="4">
    <source>
        <dbReference type="ARBA" id="ARBA00023163"/>
    </source>
</evidence>